<evidence type="ECO:0000256" key="18">
    <source>
        <dbReference type="SAM" id="Phobius"/>
    </source>
</evidence>
<evidence type="ECO:0000256" key="14">
    <source>
        <dbReference type="ARBA" id="ARBA00023224"/>
    </source>
</evidence>
<keyword evidence="5" id="KW-1003">Cell membrane</keyword>
<keyword evidence="10 18" id="KW-0472">Membrane</keyword>
<organism evidence="20 21">
    <name type="scientific">Lottia gigantea</name>
    <name type="common">Giant owl limpet</name>
    <dbReference type="NCBI Taxonomy" id="225164"/>
    <lineage>
        <taxon>Eukaryota</taxon>
        <taxon>Metazoa</taxon>
        <taxon>Spiralia</taxon>
        <taxon>Lophotrochozoa</taxon>
        <taxon>Mollusca</taxon>
        <taxon>Gastropoda</taxon>
        <taxon>Patellogastropoda</taxon>
        <taxon>Lottioidea</taxon>
        <taxon>Lottiidae</taxon>
        <taxon>Lottia</taxon>
    </lineage>
</organism>
<evidence type="ECO:0000256" key="10">
    <source>
        <dbReference type="ARBA" id="ARBA00023136"/>
    </source>
</evidence>
<keyword evidence="12" id="KW-0675">Receptor</keyword>
<dbReference type="CDD" id="cd14981">
    <property type="entry name" value="7tmA_Prostanoid_R"/>
    <property type="match status" value="1"/>
</dbReference>
<keyword evidence="8 18" id="KW-1133">Transmembrane helix</keyword>
<evidence type="ECO:0000256" key="6">
    <source>
        <dbReference type="ARBA" id="ARBA00022553"/>
    </source>
</evidence>
<dbReference type="PROSITE" id="PS50262">
    <property type="entry name" value="G_PROTEIN_RECEP_F1_2"/>
    <property type="match status" value="1"/>
</dbReference>
<dbReference type="PANTHER" id="PTHR11866:SF16">
    <property type="entry name" value="PROSTAGLANDIN E2 RECEPTOR EP4 SUBTYPE-LIKE PROTEIN"/>
    <property type="match status" value="1"/>
</dbReference>
<dbReference type="GO" id="GO:0004960">
    <property type="term" value="F:thromboxane receptor activity"/>
    <property type="evidence" value="ECO:0007669"/>
    <property type="project" value="UniProtKB-ARBA"/>
</dbReference>
<evidence type="ECO:0000313" key="21">
    <source>
        <dbReference type="Proteomes" id="UP000030746"/>
    </source>
</evidence>
<dbReference type="KEGG" id="lgi:LOTGIDRAFT_128640"/>
<evidence type="ECO:0000259" key="19">
    <source>
        <dbReference type="PROSITE" id="PS50262"/>
    </source>
</evidence>
<feature type="transmembrane region" description="Helical" evidence="18">
    <location>
        <begin position="56"/>
        <end position="79"/>
    </location>
</feature>
<dbReference type="OrthoDB" id="5959154at2759"/>
<dbReference type="InterPro" id="IPR001758">
    <property type="entry name" value="Prost_EP4_rcpt"/>
</dbReference>
<evidence type="ECO:0000256" key="12">
    <source>
        <dbReference type="ARBA" id="ARBA00023170"/>
    </source>
</evidence>
<feature type="transmembrane region" description="Helical" evidence="18">
    <location>
        <begin position="99"/>
        <end position="118"/>
    </location>
</feature>
<dbReference type="InterPro" id="IPR008365">
    <property type="entry name" value="Prostanoid_rcpt"/>
</dbReference>
<dbReference type="GO" id="GO:0005886">
    <property type="term" value="C:plasma membrane"/>
    <property type="evidence" value="ECO:0007669"/>
    <property type="project" value="UniProtKB-SubCell"/>
</dbReference>
<sequence>MFKQDYNATNETLTEHYALGATIISPITMFLAGLVGNVLALIVLHRTRRKIKRMMFYTLVAALAWTDLTGIILTSPVTIAAYINRREMPGGESLCKFNAFIMICFGLSTPFIVCAMAVERFLALRCTYFYSKYCTIQNARITVVSLWAFVFVFSTLPLFGFGEFTLQYPHTWCFLNFHTDDLIIALYGYSYSILNLIVVILMMFCNGYVMVSLFRVRYIKKKQDKERSASICSSLMEGFDENKRLQAQIKKQKQKDVEMQMIWLMCAISTIFAVCWAPLMIHIIITLVTGIPRPYVGLLCIRLASLNQTLDPWLYILLRKTFVKRVHKTIKKICC</sequence>
<evidence type="ECO:0000256" key="9">
    <source>
        <dbReference type="ARBA" id="ARBA00023040"/>
    </source>
</evidence>
<dbReference type="STRING" id="225164.V4A071"/>
<evidence type="ECO:0000256" key="16">
    <source>
        <dbReference type="ARBA" id="ARBA00029815"/>
    </source>
</evidence>
<keyword evidence="7 18" id="KW-0812">Transmembrane</keyword>
<feature type="transmembrane region" description="Helical" evidence="18">
    <location>
        <begin position="261"/>
        <end position="289"/>
    </location>
</feature>
<keyword evidence="6" id="KW-0597">Phosphoprotein</keyword>
<feature type="transmembrane region" description="Helical" evidence="18">
    <location>
        <begin position="20"/>
        <end position="44"/>
    </location>
</feature>
<evidence type="ECO:0000256" key="17">
    <source>
        <dbReference type="ARBA" id="ARBA00031869"/>
    </source>
</evidence>
<dbReference type="InterPro" id="IPR000276">
    <property type="entry name" value="GPCR_Rhodpsn"/>
</dbReference>
<keyword evidence="14" id="KW-0807">Transducer</keyword>
<comment type="subunit">
    <text evidence="2">Interacts with FEM1A.</text>
</comment>
<feature type="transmembrane region" description="Helical" evidence="18">
    <location>
        <begin position="139"/>
        <end position="162"/>
    </location>
</feature>
<proteinExistence type="predicted"/>
<dbReference type="Pfam" id="PF00001">
    <property type="entry name" value="7tm_1"/>
    <property type="match status" value="1"/>
</dbReference>
<evidence type="ECO:0000256" key="7">
    <source>
        <dbReference type="ARBA" id="ARBA00022692"/>
    </source>
</evidence>
<dbReference type="GO" id="GO:0004957">
    <property type="term" value="F:prostaglandin E receptor activity"/>
    <property type="evidence" value="ECO:0007669"/>
    <property type="project" value="InterPro"/>
</dbReference>
<dbReference type="GO" id="GO:0007204">
    <property type="term" value="P:positive regulation of cytosolic calcium ion concentration"/>
    <property type="evidence" value="ECO:0007669"/>
    <property type="project" value="TreeGrafter"/>
</dbReference>
<evidence type="ECO:0000313" key="20">
    <source>
        <dbReference type="EMBL" id="ESO86651.1"/>
    </source>
</evidence>
<dbReference type="Proteomes" id="UP000030746">
    <property type="component" value="Unassembled WGS sequence"/>
</dbReference>
<dbReference type="GO" id="GO:0007189">
    <property type="term" value="P:adenylate cyclase-activating G protein-coupled receptor signaling pathway"/>
    <property type="evidence" value="ECO:0007669"/>
    <property type="project" value="TreeGrafter"/>
</dbReference>
<keyword evidence="13" id="KW-0325">Glycoprotein</keyword>
<evidence type="ECO:0000256" key="1">
    <source>
        <dbReference type="ARBA" id="ARBA00004651"/>
    </source>
</evidence>
<dbReference type="PRINTS" id="PR01788">
    <property type="entry name" value="PROSTANOIDR"/>
</dbReference>
<feature type="transmembrane region" description="Helical" evidence="18">
    <location>
        <begin position="295"/>
        <end position="318"/>
    </location>
</feature>
<keyword evidence="11" id="KW-1015">Disulfide bond</keyword>
<evidence type="ECO:0000256" key="2">
    <source>
        <dbReference type="ARBA" id="ARBA00011094"/>
    </source>
</evidence>
<dbReference type="HOGENOM" id="CLU_045991_3_0_1"/>
<dbReference type="EMBL" id="KB203019">
    <property type="protein sequence ID" value="ESO86651.1"/>
    <property type="molecule type" value="Genomic_DNA"/>
</dbReference>
<dbReference type="PRINTS" id="PR00428">
    <property type="entry name" value="PROSTAGLNDNR"/>
</dbReference>
<dbReference type="GeneID" id="20232868"/>
<evidence type="ECO:0000256" key="3">
    <source>
        <dbReference type="ARBA" id="ARBA00017628"/>
    </source>
</evidence>
<comment type="subcellular location">
    <subcellularLocation>
        <location evidence="1">Cell membrane</location>
        <topology evidence="1">Multi-pass membrane protein</topology>
    </subcellularLocation>
</comment>
<protein>
    <recommendedName>
        <fullName evidence="4">Prostaglandin E2 receptor EP4 subtype</fullName>
    </recommendedName>
    <alternativeName>
        <fullName evidence="17">Prostanoid EP4 receptor</fullName>
    </alternativeName>
    <alternativeName>
        <fullName evidence="16">Prostanoid TP receptor</fullName>
    </alternativeName>
    <alternativeName>
        <fullName evidence="3">Thromboxane A2 receptor</fullName>
    </alternativeName>
</protein>
<feature type="domain" description="G-protein coupled receptors family 1 profile" evidence="19">
    <location>
        <begin position="36"/>
        <end position="315"/>
    </location>
</feature>
<dbReference type="InterPro" id="IPR017452">
    <property type="entry name" value="GPCR_Rhodpsn_7TM"/>
</dbReference>
<dbReference type="OMA" id="VGHVVWR"/>
<evidence type="ECO:0000256" key="11">
    <source>
        <dbReference type="ARBA" id="ARBA00023157"/>
    </source>
</evidence>
<dbReference type="PRINTS" id="PR00237">
    <property type="entry name" value="GPCRRHODOPSN"/>
</dbReference>
<dbReference type="RefSeq" id="XP_009062632.1">
    <property type="nucleotide sequence ID" value="XM_009064384.1"/>
</dbReference>
<evidence type="ECO:0000256" key="8">
    <source>
        <dbReference type="ARBA" id="ARBA00022989"/>
    </source>
</evidence>
<keyword evidence="9" id="KW-0297">G-protein coupled receptor</keyword>
<evidence type="ECO:0000256" key="4">
    <source>
        <dbReference type="ARBA" id="ARBA00019131"/>
    </source>
</evidence>
<dbReference type="Gene3D" id="1.20.1070.10">
    <property type="entry name" value="Rhodopsin 7-helix transmembrane proteins"/>
    <property type="match status" value="1"/>
</dbReference>
<accession>V4A071</accession>
<feature type="non-terminal residue" evidence="20">
    <location>
        <position position="335"/>
    </location>
</feature>
<evidence type="ECO:0000256" key="5">
    <source>
        <dbReference type="ARBA" id="ARBA00022475"/>
    </source>
</evidence>
<reference evidence="20 21" key="1">
    <citation type="journal article" date="2013" name="Nature">
        <title>Insights into bilaterian evolution from three spiralian genomes.</title>
        <authorList>
            <person name="Simakov O."/>
            <person name="Marletaz F."/>
            <person name="Cho S.J."/>
            <person name="Edsinger-Gonzales E."/>
            <person name="Havlak P."/>
            <person name="Hellsten U."/>
            <person name="Kuo D.H."/>
            <person name="Larsson T."/>
            <person name="Lv J."/>
            <person name="Arendt D."/>
            <person name="Savage R."/>
            <person name="Osoegawa K."/>
            <person name="de Jong P."/>
            <person name="Grimwood J."/>
            <person name="Chapman J.A."/>
            <person name="Shapiro H."/>
            <person name="Aerts A."/>
            <person name="Otillar R.P."/>
            <person name="Terry A.Y."/>
            <person name="Boore J.L."/>
            <person name="Grigoriev I.V."/>
            <person name="Lindberg D.R."/>
            <person name="Seaver E.C."/>
            <person name="Weisblat D.A."/>
            <person name="Putnam N.H."/>
            <person name="Rokhsar D.S."/>
        </authorList>
    </citation>
    <scope>NUCLEOTIDE SEQUENCE [LARGE SCALE GENOMIC DNA]</scope>
</reference>
<evidence type="ECO:0000256" key="15">
    <source>
        <dbReference type="ARBA" id="ARBA00025493"/>
    </source>
</evidence>
<dbReference type="CTD" id="20232868"/>
<dbReference type="FunFam" id="1.20.1070.10:FF:000163">
    <property type="entry name" value="Thromboxane A2 receptor"/>
    <property type="match status" value="1"/>
</dbReference>
<gene>
    <name evidence="20" type="ORF">LOTGIDRAFT_128640</name>
</gene>
<feature type="transmembrane region" description="Helical" evidence="18">
    <location>
        <begin position="182"/>
        <end position="211"/>
    </location>
</feature>
<comment type="function">
    <text evidence="15">Receptor for prostaglandin E2 (PGE2). The activity of this receptor is mediated by G(s) proteins that stimulate adenylate cyclase. Has a relaxing effect on smooth muscle. May play an important role in regulating renal hemodynamics, intestinal epithelial transport, adrenal aldosterone secretion, and uterine function.</text>
</comment>
<name>V4A071_LOTGI</name>
<dbReference type="InterPro" id="IPR001244">
    <property type="entry name" value="Prostglndn_DP_rcpt"/>
</dbReference>
<dbReference type="SUPFAM" id="SSF81321">
    <property type="entry name" value="Family A G protein-coupled receptor-like"/>
    <property type="match status" value="1"/>
</dbReference>
<dbReference type="PRINTS" id="PR00586">
    <property type="entry name" value="PRSTNOIDEP4R"/>
</dbReference>
<dbReference type="AlphaFoldDB" id="V4A071"/>
<evidence type="ECO:0000256" key="13">
    <source>
        <dbReference type="ARBA" id="ARBA00023180"/>
    </source>
</evidence>
<keyword evidence="21" id="KW-1185">Reference proteome</keyword>
<dbReference type="PANTHER" id="PTHR11866">
    <property type="entry name" value="G-PROTEIN COUPLED RECEPTOR FAMILY 1 MEMBER"/>
    <property type="match status" value="1"/>
</dbReference>